<keyword evidence="1" id="KW-1133">Transmembrane helix</keyword>
<feature type="transmembrane region" description="Helical" evidence="1">
    <location>
        <begin position="53"/>
        <end position="79"/>
    </location>
</feature>
<evidence type="ECO:0000313" key="3">
    <source>
        <dbReference type="Proteomes" id="UP000184330"/>
    </source>
</evidence>
<gene>
    <name evidence="2" type="ORF">PAC_05594</name>
</gene>
<feature type="transmembrane region" description="Helical" evidence="1">
    <location>
        <begin position="196"/>
        <end position="216"/>
    </location>
</feature>
<reference evidence="2 3" key="1">
    <citation type="submission" date="2016-03" db="EMBL/GenBank/DDBJ databases">
        <authorList>
            <person name="Ploux O."/>
        </authorList>
    </citation>
    <scope>NUCLEOTIDE SEQUENCE [LARGE SCALE GENOMIC DNA]</scope>
    <source>
        <strain evidence="2 3">UAMH 11012</strain>
    </source>
</reference>
<feature type="transmembrane region" description="Helical" evidence="1">
    <location>
        <begin position="156"/>
        <end position="184"/>
    </location>
</feature>
<keyword evidence="1" id="KW-0472">Membrane</keyword>
<dbReference type="EMBL" id="FJOG01000007">
    <property type="protein sequence ID" value="CZR55706.1"/>
    <property type="molecule type" value="Genomic_DNA"/>
</dbReference>
<protein>
    <submittedName>
        <fullName evidence="2">Uncharacterized protein</fullName>
    </submittedName>
</protein>
<proteinExistence type="predicted"/>
<sequence>MRFGPRPPALPTATFKSVFPASTMDGRAVVALSSTILLIAPIQYYIRHKQRMWFELLIVLAFLLFSVCLLVVSCLQQFANHGRFFQPYLFCLLLVSDLATLCDAARLEPVLDYIHFSPYDILRKVLVAASVGLLLNVLVVFVLGVPSCFTTSPTSFYRILAILSFGLTSALYIILTVMAICTWLKTRYTEGWRLKGYLIGTALACAVQVVSITIIVFKYGLDGLAAEIPRWIILSFRIALPIWLGLLKATRKKDDFQIPGFAEFPRSEAGDGVVLNCGV</sequence>
<dbReference type="Proteomes" id="UP000184330">
    <property type="component" value="Unassembled WGS sequence"/>
</dbReference>
<name>A0A1L7WSG3_9HELO</name>
<feature type="transmembrane region" description="Helical" evidence="1">
    <location>
        <begin position="28"/>
        <end position="46"/>
    </location>
</feature>
<feature type="transmembrane region" description="Helical" evidence="1">
    <location>
        <begin position="85"/>
        <end position="104"/>
    </location>
</feature>
<keyword evidence="3" id="KW-1185">Reference proteome</keyword>
<keyword evidence="1" id="KW-0812">Transmembrane</keyword>
<evidence type="ECO:0000256" key="1">
    <source>
        <dbReference type="SAM" id="Phobius"/>
    </source>
</evidence>
<accession>A0A1L7WSG3</accession>
<dbReference type="AlphaFoldDB" id="A0A1L7WSG3"/>
<organism evidence="2 3">
    <name type="scientific">Phialocephala subalpina</name>
    <dbReference type="NCBI Taxonomy" id="576137"/>
    <lineage>
        <taxon>Eukaryota</taxon>
        <taxon>Fungi</taxon>
        <taxon>Dikarya</taxon>
        <taxon>Ascomycota</taxon>
        <taxon>Pezizomycotina</taxon>
        <taxon>Leotiomycetes</taxon>
        <taxon>Helotiales</taxon>
        <taxon>Mollisiaceae</taxon>
        <taxon>Phialocephala</taxon>
        <taxon>Phialocephala fortinii species complex</taxon>
    </lineage>
</organism>
<feature type="transmembrane region" description="Helical" evidence="1">
    <location>
        <begin position="228"/>
        <end position="247"/>
    </location>
</feature>
<evidence type="ECO:0000313" key="2">
    <source>
        <dbReference type="EMBL" id="CZR55706.1"/>
    </source>
</evidence>
<feature type="transmembrane region" description="Helical" evidence="1">
    <location>
        <begin position="125"/>
        <end position="144"/>
    </location>
</feature>